<dbReference type="GO" id="GO:0005829">
    <property type="term" value="C:cytosol"/>
    <property type="evidence" value="ECO:0007669"/>
    <property type="project" value="TreeGrafter"/>
</dbReference>
<name>C0EJ09_9FIRM</name>
<proteinExistence type="predicted"/>
<sequence>MGRLVQSYKKSLTKPTVMYIITVKGDELMTGEFAVAVHALVFLNHKQKTVSSETLADNVCTNPARIRKVMAKLKKHGLVQTKEGADGGYQFVLNPREVTLAQVCEAVGNRLVSSSWRSGDLDKKCLISSGMGEIMNGIYEQLNDVCMQKLQTMTIQDIDQKIFFQNC</sequence>
<dbReference type="InterPro" id="IPR030489">
    <property type="entry name" value="TR_Rrf2-type_CS"/>
</dbReference>
<dbReference type="PANTHER" id="PTHR33221">
    <property type="entry name" value="WINGED HELIX-TURN-HELIX TRANSCRIPTIONAL REGULATOR, RRF2 FAMILY"/>
    <property type="match status" value="1"/>
</dbReference>
<dbReference type="HOGENOM" id="CLU_107144_4_3_9"/>
<gene>
    <name evidence="1" type="ORF">CLOSTMETH_03856</name>
</gene>
<dbReference type="Pfam" id="PF02082">
    <property type="entry name" value="Rrf2"/>
    <property type="match status" value="1"/>
</dbReference>
<dbReference type="PANTHER" id="PTHR33221:SF15">
    <property type="entry name" value="HTH-TYPE TRANSCRIPTIONAL REGULATOR YWGB-RELATED"/>
    <property type="match status" value="1"/>
</dbReference>
<dbReference type="InterPro" id="IPR036390">
    <property type="entry name" value="WH_DNA-bd_sf"/>
</dbReference>
<dbReference type="AlphaFoldDB" id="C0EJ09"/>
<evidence type="ECO:0000313" key="2">
    <source>
        <dbReference type="Proteomes" id="UP000003340"/>
    </source>
</evidence>
<evidence type="ECO:0000313" key="1">
    <source>
        <dbReference type="EMBL" id="EEG28475.1"/>
    </source>
</evidence>
<dbReference type="SUPFAM" id="SSF46785">
    <property type="entry name" value="Winged helix' DNA-binding domain"/>
    <property type="match status" value="1"/>
</dbReference>
<accession>C0EJ09</accession>
<keyword evidence="2" id="KW-1185">Reference proteome</keyword>
<dbReference type="Gene3D" id="1.10.10.10">
    <property type="entry name" value="Winged helix-like DNA-binding domain superfamily/Winged helix DNA-binding domain"/>
    <property type="match status" value="1"/>
</dbReference>
<dbReference type="PROSITE" id="PS51197">
    <property type="entry name" value="HTH_RRF2_2"/>
    <property type="match status" value="1"/>
</dbReference>
<dbReference type="InterPro" id="IPR036388">
    <property type="entry name" value="WH-like_DNA-bd_sf"/>
</dbReference>
<dbReference type="GO" id="GO:0003700">
    <property type="term" value="F:DNA-binding transcription factor activity"/>
    <property type="evidence" value="ECO:0007669"/>
    <property type="project" value="TreeGrafter"/>
</dbReference>
<dbReference type="STRING" id="537013.CLOSTMETH_03856"/>
<dbReference type="Proteomes" id="UP000003340">
    <property type="component" value="Unassembled WGS sequence"/>
</dbReference>
<comment type="caution">
    <text evidence="1">The sequence shown here is derived from an EMBL/GenBank/DDBJ whole genome shotgun (WGS) entry which is preliminary data.</text>
</comment>
<dbReference type="eggNOG" id="COG1959">
    <property type="taxonomic scope" value="Bacteria"/>
</dbReference>
<dbReference type="EMBL" id="ACEC01000136">
    <property type="protein sequence ID" value="EEG28475.1"/>
    <property type="molecule type" value="Genomic_DNA"/>
</dbReference>
<reference evidence="1 2" key="1">
    <citation type="submission" date="2009-01" db="EMBL/GenBank/DDBJ databases">
        <authorList>
            <person name="Fulton L."/>
            <person name="Clifton S."/>
            <person name="Fulton B."/>
            <person name="Xu J."/>
            <person name="Minx P."/>
            <person name="Pepin K.H."/>
            <person name="Johnson M."/>
            <person name="Bhonagiri V."/>
            <person name="Nash W.E."/>
            <person name="Mardis E.R."/>
            <person name="Wilson R.K."/>
        </authorList>
    </citation>
    <scope>NUCLEOTIDE SEQUENCE [LARGE SCALE GENOMIC DNA]</scope>
    <source>
        <strain evidence="1 2">DSM 5476</strain>
    </source>
</reference>
<dbReference type="InterPro" id="IPR000944">
    <property type="entry name" value="Tscrpt_reg_Rrf2"/>
</dbReference>
<reference evidence="1 2" key="2">
    <citation type="submission" date="2009-02" db="EMBL/GenBank/DDBJ databases">
        <title>Draft genome sequence of Clostridium methylpentosum (DSM 5476).</title>
        <authorList>
            <person name="Sudarsanam P."/>
            <person name="Ley R."/>
            <person name="Guruge J."/>
            <person name="Turnbaugh P.J."/>
            <person name="Mahowald M."/>
            <person name="Liep D."/>
            <person name="Gordon J."/>
        </authorList>
    </citation>
    <scope>NUCLEOTIDE SEQUENCE [LARGE SCALE GENOMIC DNA]</scope>
    <source>
        <strain evidence="1 2">DSM 5476</strain>
    </source>
</reference>
<dbReference type="PROSITE" id="PS01332">
    <property type="entry name" value="HTH_RRF2_1"/>
    <property type="match status" value="1"/>
</dbReference>
<organism evidence="1 2">
    <name type="scientific">[Clostridium] methylpentosum DSM 5476</name>
    <dbReference type="NCBI Taxonomy" id="537013"/>
    <lineage>
        <taxon>Bacteria</taxon>
        <taxon>Bacillati</taxon>
        <taxon>Bacillota</taxon>
        <taxon>Clostridia</taxon>
        <taxon>Eubacteriales</taxon>
        <taxon>Oscillospiraceae</taxon>
        <taxon>Oscillospiraceae incertae sedis</taxon>
    </lineage>
</organism>
<protein>
    <submittedName>
        <fullName evidence="1">Transcriptional regulator, Rrf2 family</fullName>
    </submittedName>
</protein>